<comment type="caution">
    <text evidence="1">The sequence shown here is derived from an EMBL/GenBank/DDBJ whole genome shotgun (WGS) entry which is preliminary data.</text>
</comment>
<keyword evidence="2" id="KW-1185">Reference proteome</keyword>
<sequence length="61" mass="7042">MHSLITTCNCSQDYSRVFPRTITKDRIGALELNKHIRVIWCLDLHTVPSFTTSPPCLREEP</sequence>
<evidence type="ECO:0000313" key="1">
    <source>
        <dbReference type="EMBL" id="MPC35200.1"/>
    </source>
</evidence>
<gene>
    <name evidence="1" type="ORF">E2C01_028618</name>
</gene>
<dbReference type="AlphaFoldDB" id="A0A5B7EKX9"/>
<name>A0A5B7EKX9_PORTR</name>
<dbReference type="Proteomes" id="UP000324222">
    <property type="component" value="Unassembled WGS sequence"/>
</dbReference>
<organism evidence="1 2">
    <name type="scientific">Portunus trituberculatus</name>
    <name type="common">Swimming crab</name>
    <name type="synonym">Neptunus trituberculatus</name>
    <dbReference type="NCBI Taxonomy" id="210409"/>
    <lineage>
        <taxon>Eukaryota</taxon>
        <taxon>Metazoa</taxon>
        <taxon>Ecdysozoa</taxon>
        <taxon>Arthropoda</taxon>
        <taxon>Crustacea</taxon>
        <taxon>Multicrustacea</taxon>
        <taxon>Malacostraca</taxon>
        <taxon>Eumalacostraca</taxon>
        <taxon>Eucarida</taxon>
        <taxon>Decapoda</taxon>
        <taxon>Pleocyemata</taxon>
        <taxon>Brachyura</taxon>
        <taxon>Eubrachyura</taxon>
        <taxon>Portunoidea</taxon>
        <taxon>Portunidae</taxon>
        <taxon>Portuninae</taxon>
        <taxon>Portunus</taxon>
    </lineage>
</organism>
<protein>
    <submittedName>
        <fullName evidence="1">Uncharacterized protein</fullName>
    </submittedName>
</protein>
<accession>A0A5B7EKX9</accession>
<proteinExistence type="predicted"/>
<reference evidence="1 2" key="1">
    <citation type="submission" date="2019-05" db="EMBL/GenBank/DDBJ databases">
        <title>Another draft genome of Portunus trituberculatus and its Hox gene families provides insights of decapod evolution.</title>
        <authorList>
            <person name="Jeong J.-H."/>
            <person name="Song I."/>
            <person name="Kim S."/>
            <person name="Choi T."/>
            <person name="Kim D."/>
            <person name="Ryu S."/>
            <person name="Kim W."/>
        </authorList>
    </citation>
    <scope>NUCLEOTIDE SEQUENCE [LARGE SCALE GENOMIC DNA]</scope>
    <source>
        <tissue evidence="1">Muscle</tissue>
    </source>
</reference>
<evidence type="ECO:0000313" key="2">
    <source>
        <dbReference type="Proteomes" id="UP000324222"/>
    </source>
</evidence>
<dbReference type="EMBL" id="VSRR010003221">
    <property type="protein sequence ID" value="MPC35200.1"/>
    <property type="molecule type" value="Genomic_DNA"/>
</dbReference>